<evidence type="ECO:0000256" key="2">
    <source>
        <dbReference type="ARBA" id="ARBA00023239"/>
    </source>
</evidence>
<comment type="similarity">
    <text evidence="1">Belongs to the class-I fumarase family.</text>
</comment>
<dbReference type="InterPro" id="IPR036660">
    <property type="entry name" value="Fe-S_hydroAse_TtdB_cat_sf"/>
</dbReference>
<evidence type="ECO:0000256" key="1">
    <source>
        <dbReference type="ARBA" id="ARBA00008876"/>
    </source>
</evidence>
<dbReference type="Gene3D" id="3.20.130.10">
    <property type="entry name" value="Fe-S hydro-lyase, tartrate dehydratase beta-type, catalytic domain"/>
    <property type="match status" value="1"/>
</dbReference>
<organism evidence="4 5">
    <name type="scientific">Cytobacillus kochii</name>
    <dbReference type="NCBI Taxonomy" id="859143"/>
    <lineage>
        <taxon>Bacteria</taxon>
        <taxon>Bacillati</taxon>
        <taxon>Bacillota</taxon>
        <taxon>Bacilli</taxon>
        <taxon>Bacillales</taxon>
        <taxon>Bacillaceae</taxon>
        <taxon>Cytobacillus</taxon>
    </lineage>
</organism>
<sequence>MEKKQLTLPLKPEELETLRAGQQVELSGLIYTARDAAHKKIYDLLSQQETVPFTVENAFIYYVGPTPAKPDQVIGSAGPTTSSRMDKYTPLLLEHGLKGMIGKGYRNEEVKESIKRNKAVYLAAIGGTGALLSTAIREAEVVAFPELGPEAVYKLTVENFPVTVIIDSLGNDWYIQAREKFQQKRSTL</sequence>
<dbReference type="InterPro" id="IPR004647">
    <property type="entry name" value="Fe-S_hydro-lyase_TtdB-typ_cat"/>
</dbReference>
<dbReference type="PANTHER" id="PTHR43351:SF2">
    <property type="entry name" value="L(+)-TARTRATE DEHYDRATASE SUBUNIT BETA-RELATED"/>
    <property type="match status" value="1"/>
</dbReference>
<dbReference type="GO" id="GO:0016836">
    <property type="term" value="F:hydro-lyase activity"/>
    <property type="evidence" value="ECO:0007669"/>
    <property type="project" value="InterPro"/>
</dbReference>
<dbReference type="SUPFAM" id="SSF117457">
    <property type="entry name" value="FumA C-terminal domain-like"/>
    <property type="match status" value="1"/>
</dbReference>
<dbReference type="KEGG" id="bko:CKF48_22350"/>
<dbReference type="Proteomes" id="UP000215137">
    <property type="component" value="Chromosome"/>
</dbReference>
<protein>
    <submittedName>
        <fullName evidence="4">Fumarate hydratase</fullName>
    </submittedName>
</protein>
<name>A0A248TNM4_9BACI</name>
<evidence type="ECO:0000259" key="3">
    <source>
        <dbReference type="Pfam" id="PF05683"/>
    </source>
</evidence>
<gene>
    <name evidence="4" type="ORF">CKF48_22350</name>
</gene>
<dbReference type="AlphaFoldDB" id="A0A248TNM4"/>
<dbReference type="NCBIfam" id="TIGR00723">
    <property type="entry name" value="ttdB_fumA_fumB"/>
    <property type="match status" value="1"/>
</dbReference>
<dbReference type="Pfam" id="PF05683">
    <property type="entry name" value="Fumerase_C"/>
    <property type="match status" value="1"/>
</dbReference>
<feature type="domain" description="Fe-S hydro-lyase tartrate dehydratase beta-type catalytic" evidence="3">
    <location>
        <begin position="9"/>
        <end position="175"/>
    </location>
</feature>
<dbReference type="OrthoDB" id="9798978at2"/>
<dbReference type="PANTHER" id="PTHR43351">
    <property type="entry name" value="L(+)-TARTRATE DEHYDRATASE SUBUNIT BETA"/>
    <property type="match status" value="1"/>
</dbReference>
<dbReference type="EMBL" id="CP022983">
    <property type="protein sequence ID" value="ASV69806.1"/>
    <property type="molecule type" value="Genomic_DNA"/>
</dbReference>
<reference evidence="4 5" key="1">
    <citation type="submission" date="2017-08" db="EMBL/GenBank/DDBJ databases">
        <title>Complete Genome Sequence of Bacillus kochii Oregon-R-modENCODE STRAIN BDGP4, isolated from Drosophila melanogaster gut.</title>
        <authorList>
            <person name="Wan K.H."/>
            <person name="Yu C."/>
            <person name="Park S."/>
            <person name="Hammonds A.S."/>
            <person name="Booth B.W."/>
            <person name="Celniker S.E."/>
        </authorList>
    </citation>
    <scope>NUCLEOTIDE SEQUENCE [LARGE SCALE GENOMIC DNA]</scope>
    <source>
        <strain evidence="4 5">BDGP4</strain>
    </source>
</reference>
<evidence type="ECO:0000313" key="4">
    <source>
        <dbReference type="EMBL" id="ASV69806.1"/>
    </source>
</evidence>
<evidence type="ECO:0000313" key="5">
    <source>
        <dbReference type="Proteomes" id="UP000215137"/>
    </source>
</evidence>
<keyword evidence="5" id="KW-1185">Reference proteome</keyword>
<accession>A0A248TNM4</accession>
<dbReference type="NCBIfam" id="NF005310">
    <property type="entry name" value="PRK06842.1"/>
    <property type="match status" value="1"/>
</dbReference>
<dbReference type="RefSeq" id="WP_095373370.1">
    <property type="nucleotide sequence ID" value="NZ_CP022983.1"/>
</dbReference>
<proteinExistence type="inferred from homology"/>
<keyword evidence="2" id="KW-0456">Lyase</keyword>